<organism evidence="2 3">
    <name type="scientific">Helianthus annuus</name>
    <name type="common">Common sunflower</name>
    <dbReference type="NCBI Taxonomy" id="4232"/>
    <lineage>
        <taxon>Eukaryota</taxon>
        <taxon>Viridiplantae</taxon>
        <taxon>Streptophyta</taxon>
        <taxon>Embryophyta</taxon>
        <taxon>Tracheophyta</taxon>
        <taxon>Spermatophyta</taxon>
        <taxon>Magnoliopsida</taxon>
        <taxon>eudicotyledons</taxon>
        <taxon>Gunneridae</taxon>
        <taxon>Pentapetalae</taxon>
        <taxon>asterids</taxon>
        <taxon>campanulids</taxon>
        <taxon>Asterales</taxon>
        <taxon>Asteraceae</taxon>
        <taxon>Asteroideae</taxon>
        <taxon>Heliantheae alliance</taxon>
        <taxon>Heliantheae</taxon>
        <taxon>Helianthus</taxon>
    </lineage>
</organism>
<sequence>MLLDILWNFVSNLYFMEFCLSKAYALLYLDPFDAEAQKKIEGVIWQVCDYMFSLTIENYTYTHIFIHIYHSGTLVFTTLLYFVVKYG</sequence>
<proteinExistence type="predicted"/>
<accession>A0A9K3I3B2</accession>
<keyword evidence="1" id="KW-0472">Membrane</keyword>
<evidence type="ECO:0000256" key="1">
    <source>
        <dbReference type="SAM" id="Phobius"/>
    </source>
</evidence>
<evidence type="ECO:0000313" key="2">
    <source>
        <dbReference type="EMBL" id="KAF5789210.1"/>
    </source>
</evidence>
<keyword evidence="1" id="KW-1133">Transmembrane helix</keyword>
<dbReference type="Proteomes" id="UP000215914">
    <property type="component" value="Unassembled WGS sequence"/>
</dbReference>
<reference evidence="2" key="1">
    <citation type="journal article" date="2017" name="Nature">
        <title>The sunflower genome provides insights into oil metabolism, flowering and Asterid evolution.</title>
        <authorList>
            <person name="Badouin H."/>
            <person name="Gouzy J."/>
            <person name="Grassa C.J."/>
            <person name="Murat F."/>
            <person name="Staton S.E."/>
            <person name="Cottret L."/>
            <person name="Lelandais-Briere C."/>
            <person name="Owens G.L."/>
            <person name="Carrere S."/>
            <person name="Mayjonade B."/>
            <person name="Legrand L."/>
            <person name="Gill N."/>
            <person name="Kane N.C."/>
            <person name="Bowers J.E."/>
            <person name="Hubner S."/>
            <person name="Bellec A."/>
            <person name="Berard A."/>
            <person name="Berges H."/>
            <person name="Blanchet N."/>
            <person name="Boniface M.C."/>
            <person name="Brunel D."/>
            <person name="Catrice O."/>
            <person name="Chaidir N."/>
            <person name="Claudel C."/>
            <person name="Donnadieu C."/>
            <person name="Faraut T."/>
            <person name="Fievet G."/>
            <person name="Helmstetter N."/>
            <person name="King M."/>
            <person name="Knapp S.J."/>
            <person name="Lai Z."/>
            <person name="Le Paslier M.C."/>
            <person name="Lippi Y."/>
            <person name="Lorenzon L."/>
            <person name="Mandel J.R."/>
            <person name="Marage G."/>
            <person name="Marchand G."/>
            <person name="Marquand E."/>
            <person name="Bret-Mestries E."/>
            <person name="Morien E."/>
            <person name="Nambeesan S."/>
            <person name="Nguyen T."/>
            <person name="Pegot-Espagnet P."/>
            <person name="Pouilly N."/>
            <person name="Raftis F."/>
            <person name="Sallet E."/>
            <person name="Schiex T."/>
            <person name="Thomas J."/>
            <person name="Vandecasteele C."/>
            <person name="Vares D."/>
            <person name="Vear F."/>
            <person name="Vautrin S."/>
            <person name="Crespi M."/>
            <person name="Mangin B."/>
            <person name="Burke J.M."/>
            <person name="Salse J."/>
            <person name="Munos S."/>
            <person name="Vincourt P."/>
            <person name="Rieseberg L.H."/>
            <person name="Langlade N.B."/>
        </authorList>
    </citation>
    <scope>NUCLEOTIDE SEQUENCE</scope>
    <source>
        <tissue evidence="2">Leaves</tissue>
    </source>
</reference>
<evidence type="ECO:0000313" key="3">
    <source>
        <dbReference type="Proteomes" id="UP000215914"/>
    </source>
</evidence>
<dbReference type="Gramene" id="mRNA:HanXRQr2_Chr09g0368471">
    <property type="protein sequence ID" value="CDS:HanXRQr2_Chr09g0368471.1"/>
    <property type="gene ID" value="HanXRQr2_Chr09g0368471"/>
</dbReference>
<comment type="caution">
    <text evidence="2">The sequence shown here is derived from an EMBL/GenBank/DDBJ whole genome shotgun (WGS) entry which is preliminary data.</text>
</comment>
<dbReference type="AlphaFoldDB" id="A0A9K3I3B2"/>
<keyword evidence="1" id="KW-0812">Transmembrane</keyword>
<feature type="transmembrane region" description="Helical" evidence="1">
    <location>
        <begin position="64"/>
        <end position="84"/>
    </location>
</feature>
<reference evidence="2" key="2">
    <citation type="submission" date="2020-06" db="EMBL/GenBank/DDBJ databases">
        <title>Helianthus annuus Genome sequencing and assembly Release 2.</title>
        <authorList>
            <person name="Gouzy J."/>
            <person name="Langlade N."/>
            <person name="Munos S."/>
        </authorList>
    </citation>
    <scope>NUCLEOTIDE SEQUENCE</scope>
    <source>
        <tissue evidence="2">Leaves</tissue>
    </source>
</reference>
<keyword evidence="3" id="KW-1185">Reference proteome</keyword>
<dbReference type="EMBL" id="MNCJ02000324">
    <property type="protein sequence ID" value="KAF5789210.1"/>
    <property type="molecule type" value="Genomic_DNA"/>
</dbReference>
<name>A0A9K3I3B2_HELAN</name>
<gene>
    <name evidence="2" type="ORF">HanXRQr2_Chr09g0368471</name>
</gene>
<protein>
    <submittedName>
        <fullName evidence="2">Uncharacterized protein</fullName>
    </submittedName>
</protein>